<dbReference type="InterPro" id="IPR019819">
    <property type="entry name" value="Carboxylesterase_B_CS"/>
</dbReference>
<feature type="signal peptide" evidence="6">
    <location>
        <begin position="1"/>
        <end position="21"/>
    </location>
</feature>
<dbReference type="EnsemblMetazoa" id="ENSAATROPT011318">
    <property type="protein sequence ID" value="ENSAATROPP010230"/>
    <property type="gene ID" value="ENSAATROPG009215"/>
</dbReference>
<dbReference type="InterPro" id="IPR002018">
    <property type="entry name" value="CarbesteraseB"/>
</dbReference>
<keyword evidence="6" id="KW-0732">Signal</keyword>
<dbReference type="Gene3D" id="3.40.50.1820">
    <property type="entry name" value="alpha/beta hydrolase"/>
    <property type="match status" value="1"/>
</dbReference>
<protein>
    <recommendedName>
        <fullName evidence="6">Carboxylic ester hydrolase</fullName>
        <ecNumber evidence="6">3.1.1.-</ecNumber>
    </recommendedName>
</protein>
<keyword evidence="3 6" id="KW-0378">Hydrolase</keyword>
<evidence type="ECO:0000259" key="7">
    <source>
        <dbReference type="Pfam" id="PF00135"/>
    </source>
</evidence>
<dbReference type="PROSITE" id="PS00941">
    <property type="entry name" value="CARBOXYLESTERASE_B_2"/>
    <property type="match status" value="1"/>
</dbReference>
<dbReference type="GO" id="GO:0052689">
    <property type="term" value="F:carboxylic ester hydrolase activity"/>
    <property type="evidence" value="ECO:0007669"/>
    <property type="project" value="UniProtKB-KW"/>
</dbReference>
<evidence type="ECO:0000256" key="5">
    <source>
        <dbReference type="ARBA" id="ARBA00023180"/>
    </source>
</evidence>
<evidence type="ECO:0000256" key="1">
    <source>
        <dbReference type="ARBA" id="ARBA00005964"/>
    </source>
</evidence>
<dbReference type="PROSITE" id="PS00122">
    <property type="entry name" value="CARBOXYLESTERASE_B_1"/>
    <property type="match status" value="1"/>
</dbReference>
<dbReference type="Pfam" id="PF00135">
    <property type="entry name" value="COesterase"/>
    <property type="match status" value="1"/>
</dbReference>
<comment type="similarity">
    <text evidence="1 6">Belongs to the type-B carboxylesterase/lipase family.</text>
</comment>
<keyword evidence="4" id="KW-1015">Disulfide bond</keyword>
<evidence type="ECO:0000256" key="3">
    <source>
        <dbReference type="ARBA" id="ARBA00022801"/>
    </source>
</evidence>
<dbReference type="EC" id="3.1.1.-" evidence="6"/>
<sequence>MALGALIVPLLILLSSGPVWSGELTDENLPRVCIEDGCMRGSWMRSVGGERFEAFFGIPFAKPPIGELRFANPVPNDRWAEDELDATGWFPKPPCVQVNLFIPGREVEGKEDCLYLNVYRPEKKHIEINGTAALKLPTVVYIHGGGYFAGYNSPLVAGAEKLMDHPVILVTITYRLGAFGFLSTGDEAASGNFGLKDQRLALRWVHRNIRAFGGDPRLVTIMGHSAGGASVQLQMMHLANEGLFQRAISMSGSVLAPWSMPPVNPEQVARLQAALVGIKNAKTMSTSKLVKALRAIDADRIASSITNGSPFPVFVYGPTVEKATVEDAFLIASPQKLWSQGAYLPVPWLTGMLPNDGFIFSAPLLNLTTQTRLAKASLQLEAILLYALRGTNNPNALALLKERFFSNCNETFKRYHITLFLQLINEVDFYYPLILSVKQQLQYSKESRAPIYLYKFNYKGQFSYSSVYVTGDNTTLSRDFGIVHGDELIYIFRTPALFPDFQPGSPDAQVSQRLNKFLVYFARTGRLKRKSNLSGSTASKRDGFPLALEFFNNVNQQDPLGLRHTSIYDKYIFNFWTKIYGS</sequence>
<evidence type="ECO:0000313" key="9">
    <source>
        <dbReference type="Proteomes" id="UP000075880"/>
    </source>
</evidence>
<keyword evidence="9" id="KW-1185">Reference proteome</keyword>
<feature type="chain" id="PRO_5042315509" description="Carboxylic ester hydrolase" evidence="6">
    <location>
        <begin position="22"/>
        <end position="582"/>
    </location>
</feature>
<proteinExistence type="inferred from homology"/>
<evidence type="ECO:0000256" key="6">
    <source>
        <dbReference type="RuleBase" id="RU361235"/>
    </source>
</evidence>
<reference evidence="8" key="1">
    <citation type="submission" date="2024-04" db="UniProtKB">
        <authorList>
            <consortium name="EnsemblMetazoa"/>
        </authorList>
    </citation>
    <scope>IDENTIFICATION</scope>
    <source>
        <strain evidence="8">EBRO</strain>
    </source>
</reference>
<dbReference type="AlphaFoldDB" id="A0AAG5DH82"/>
<dbReference type="InterPro" id="IPR019826">
    <property type="entry name" value="Carboxylesterase_B_AS"/>
</dbReference>
<name>A0AAG5DH82_ANOAO</name>
<keyword evidence="5" id="KW-0325">Glycoprotein</keyword>
<evidence type="ECO:0000256" key="4">
    <source>
        <dbReference type="ARBA" id="ARBA00023157"/>
    </source>
</evidence>
<accession>A0AAG5DH82</accession>
<dbReference type="PANTHER" id="PTHR11559">
    <property type="entry name" value="CARBOXYLESTERASE"/>
    <property type="match status" value="1"/>
</dbReference>
<dbReference type="Proteomes" id="UP000075880">
    <property type="component" value="Unassembled WGS sequence"/>
</dbReference>
<organism evidence="8 9">
    <name type="scientific">Anopheles atroparvus</name>
    <name type="common">European mosquito</name>
    <dbReference type="NCBI Taxonomy" id="41427"/>
    <lineage>
        <taxon>Eukaryota</taxon>
        <taxon>Metazoa</taxon>
        <taxon>Ecdysozoa</taxon>
        <taxon>Arthropoda</taxon>
        <taxon>Hexapoda</taxon>
        <taxon>Insecta</taxon>
        <taxon>Pterygota</taxon>
        <taxon>Neoptera</taxon>
        <taxon>Endopterygota</taxon>
        <taxon>Diptera</taxon>
        <taxon>Nematocera</taxon>
        <taxon>Culicoidea</taxon>
        <taxon>Culicidae</taxon>
        <taxon>Anophelinae</taxon>
        <taxon>Anopheles</taxon>
    </lineage>
</organism>
<evidence type="ECO:0000256" key="2">
    <source>
        <dbReference type="ARBA" id="ARBA00022487"/>
    </source>
</evidence>
<dbReference type="InterPro" id="IPR050309">
    <property type="entry name" value="Type-B_Carboxylest/Lipase"/>
</dbReference>
<keyword evidence="2" id="KW-0719">Serine esterase</keyword>
<evidence type="ECO:0000313" key="8">
    <source>
        <dbReference type="EnsemblMetazoa" id="ENSAATROPP010230"/>
    </source>
</evidence>
<dbReference type="InterPro" id="IPR029058">
    <property type="entry name" value="AB_hydrolase_fold"/>
</dbReference>
<dbReference type="SUPFAM" id="SSF53474">
    <property type="entry name" value="alpha/beta-Hydrolases"/>
    <property type="match status" value="1"/>
</dbReference>
<feature type="domain" description="Carboxylesterase type B" evidence="7">
    <location>
        <begin position="30"/>
        <end position="526"/>
    </location>
</feature>